<feature type="region of interest" description="Disordered" evidence="4">
    <location>
        <begin position="201"/>
        <end position="225"/>
    </location>
</feature>
<evidence type="ECO:0000256" key="4">
    <source>
        <dbReference type="SAM" id="MobiDB-lite"/>
    </source>
</evidence>
<keyword evidence="2" id="KW-0863">Zinc-finger</keyword>
<dbReference type="GO" id="GO:0003729">
    <property type="term" value="F:mRNA binding"/>
    <property type="evidence" value="ECO:0007669"/>
    <property type="project" value="TreeGrafter"/>
</dbReference>
<feature type="compositionally biased region" description="Acidic residues" evidence="4">
    <location>
        <begin position="201"/>
        <end position="217"/>
    </location>
</feature>
<evidence type="ECO:0000256" key="3">
    <source>
        <dbReference type="ARBA" id="ARBA00022833"/>
    </source>
</evidence>
<dbReference type="Gene3D" id="6.20.400.10">
    <property type="match status" value="1"/>
</dbReference>
<dbReference type="VEuPathDB" id="TriTrypDB:TRSC58_03645"/>
<dbReference type="Pfam" id="PF16543">
    <property type="entry name" value="DFRP_C"/>
    <property type="match status" value="1"/>
</dbReference>
<evidence type="ECO:0000313" key="6">
    <source>
        <dbReference type="EMBL" id="ESL08649.1"/>
    </source>
</evidence>
<keyword evidence="7" id="KW-1185">Reference proteome</keyword>
<feature type="region of interest" description="Disordered" evidence="4">
    <location>
        <begin position="78"/>
        <end position="106"/>
    </location>
</feature>
<keyword evidence="3" id="KW-0862">Zinc</keyword>
<dbReference type="Proteomes" id="UP000031737">
    <property type="component" value="Unassembled WGS sequence"/>
</dbReference>
<dbReference type="GO" id="GO:0008270">
    <property type="term" value="F:zinc ion binding"/>
    <property type="evidence" value="ECO:0007669"/>
    <property type="project" value="UniProtKB-KW"/>
</dbReference>
<reference evidence="6 7" key="1">
    <citation type="submission" date="2013-07" db="EMBL/GenBank/DDBJ databases">
        <authorList>
            <person name="Stoco P.H."/>
            <person name="Wagner G."/>
            <person name="Gerber A."/>
            <person name="Zaha A."/>
            <person name="Thompson C."/>
            <person name="Bartholomeu D.C."/>
            <person name="Luckemeyer D.D."/>
            <person name="Bahia D."/>
            <person name="Loreto E."/>
            <person name="Prestes E.B."/>
            <person name="Lima F.M."/>
            <person name="Rodrigues-Luiz G."/>
            <person name="Vallejo G.A."/>
            <person name="Filho J.F."/>
            <person name="Monteiro K.M."/>
            <person name="Tyler K.M."/>
            <person name="de Almeida L.G."/>
            <person name="Ortiz M.F."/>
            <person name="Siervo M.A."/>
            <person name="de Moraes M.H."/>
            <person name="Cunha O.L."/>
            <person name="Mendonca-Neto R."/>
            <person name="Silva R."/>
            <person name="Teixeira S.M."/>
            <person name="Murta S.M."/>
            <person name="Sincero T.C."/>
            <person name="Mendes T.A."/>
            <person name="Urmenyi T.P."/>
            <person name="Silva V.G."/>
            <person name="da Rocha W.D."/>
            <person name="Andersson B."/>
            <person name="Romanha A.J."/>
            <person name="Steindel M."/>
            <person name="de Vasconcelos A.T."/>
            <person name="Grisard E.C."/>
        </authorList>
    </citation>
    <scope>NUCLEOTIDE SEQUENCE [LARGE SCALE GENOMIC DNA]</scope>
    <source>
        <strain evidence="6 7">SC58</strain>
    </source>
</reference>
<dbReference type="GO" id="GO:0002181">
    <property type="term" value="P:cytoplasmic translation"/>
    <property type="evidence" value="ECO:0007669"/>
    <property type="project" value="TreeGrafter"/>
</dbReference>
<accession>A0A061J145</accession>
<proteinExistence type="predicted"/>
<evidence type="ECO:0000256" key="2">
    <source>
        <dbReference type="ARBA" id="ARBA00022771"/>
    </source>
</evidence>
<gene>
    <name evidence="6" type="ORF">TRSC58_03645</name>
</gene>
<protein>
    <recommendedName>
        <fullName evidence="5">ZC3H15/TMA46 family C-terminal domain-containing protein</fullName>
    </recommendedName>
</protein>
<dbReference type="EMBL" id="AUPL01003645">
    <property type="protein sequence ID" value="ESL08649.1"/>
    <property type="molecule type" value="Genomic_DNA"/>
</dbReference>
<feature type="region of interest" description="Disordered" evidence="4">
    <location>
        <begin position="17"/>
        <end position="64"/>
    </location>
</feature>
<feature type="compositionally biased region" description="Basic and acidic residues" evidence="4">
    <location>
        <begin position="47"/>
        <end position="64"/>
    </location>
</feature>
<dbReference type="PANTHER" id="PTHR12681">
    <property type="entry name" value="ZINC FINGER-CONTAINING PROTEIN P48ZNF"/>
    <property type="match status" value="1"/>
</dbReference>
<sequence length="225" mass="25796">MGKKAEQKKKEKILEDKTFGLKNKNRSSKVQSYIQSVSKSVNQGNPNERKRTEELEAKRKAREEKRAFEAEMAKLFKDVAGPGKPVTHGPLEEGSASDAEDADRNLGCAPEDYLFRPEDFDEVLHDERRLEEKLEAEREALKDRTDLTPVTEESFQAWKAAKRVQAAELEAVRVRKAKAGEGKLRGWDLWQMDKELFVDDDDADEEYEREESVDDVDKEAAYDLS</sequence>
<name>A0A061J145_TRYRA</name>
<evidence type="ECO:0000313" key="7">
    <source>
        <dbReference type="Proteomes" id="UP000031737"/>
    </source>
</evidence>
<dbReference type="InterPro" id="IPR032378">
    <property type="entry name" value="ZC3H15/TMA46_C"/>
</dbReference>
<dbReference type="AlphaFoldDB" id="A0A061J145"/>
<keyword evidence="1" id="KW-0479">Metal-binding</keyword>
<feature type="domain" description="ZC3H15/TMA46 family C-terminal" evidence="5">
    <location>
        <begin position="130"/>
        <end position="211"/>
    </location>
</feature>
<feature type="compositionally biased region" description="Polar residues" evidence="4">
    <location>
        <begin position="28"/>
        <end position="46"/>
    </location>
</feature>
<dbReference type="GO" id="GO:0005829">
    <property type="term" value="C:cytosol"/>
    <property type="evidence" value="ECO:0007669"/>
    <property type="project" value="TreeGrafter"/>
</dbReference>
<evidence type="ECO:0000259" key="5">
    <source>
        <dbReference type="Pfam" id="PF16543"/>
    </source>
</evidence>
<comment type="caution">
    <text evidence="6">The sequence shown here is derived from an EMBL/GenBank/DDBJ whole genome shotgun (WGS) entry which is preliminary data.</text>
</comment>
<evidence type="ECO:0000256" key="1">
    <source>
        <dbReference type="ARBA" id="ARBA00022723"/>
    </source>
</evidence>
<dbReference type="PANTHER" id="PTHR12681:SF0">
    <property type="entry name" value="ZINC FINGER CCCH DOMAIN-CONTAINING PROTEIN 15"/>
    <property type="match status" value="1"/>
</dbReference>
<organism evidence="6 7">
    <name type="scientific">Trypanosoma rangeli SC58</name>
    <dbReference type="NCBI Taxonomy" id="429131"/>
    <lineage>
        <taxon>Eukaryota</taxon>
        <taxon>Discoba</taxon>
        <taxon>Euglenozoa</taxon>
        <taxon>Kinetoplastea</taxon>
        <taxon>Metakinetoplastina</taxon>
        <taxon>Trypanosomatida</taxon>
        <taxon>Trypanosomatidae</taxon>
        <taxon>Trypanosoma</taxon>
        <taxon>Herpetosoma</taxon>
    </lineage>
</organism>
<dbReference type="OrthoDB" id="278280at2759"/>